<protein>
    <submittedName>
        <fullName evidence="1">Uncharacterized protein</fullName>
    </submittedName>
</protein>
<dbReference type="AlphaFoldDB" id="A0A2Z7BY99"/>
<evidence type="ECO:0000313" key="1">
    <source>
        <dbReference type="EMBL" id="KZV39374.1"/>
    </source>
</evidence>
<organism evidence="1 2">
    <name type="scientific">Dorcoceras hygrometricum</name>
    <dbReference type="NCBI Taxonomy" id="472368"/>
    <lineage>
        <taxon>Eukaryota</taxon>
        <taxon>Viridiplantae</taxon>
        <taxon>Streptophyta</taxon>
        <taxon>Embryophyta</taxon>
        <taxon>Tracheophyta</taxon>
        <taxon>Spermatophyta</taxon>
        <taxon>Magnoliopsida</taxon>
        <taxon>eudicotyledons</taxon>
        <taxon>Gunneridae</taxon>
        <taxon>Pentapetalae</taxon>
        <taxon>asterids</taxon>
        <taxon>lamiids</taxon>
        <taxon>Lamiales</taxon>
        <taxon>Gesneriaceae</taxon>
        <taxon>Didymocarpoideae</taxon>
        <taxon>Trichosporeae</taxon>
        <taxon>Loxocarpinae</taxon>
        <taxon>Dorcoceras</taxon>
    </lineage>
</organism>
<proteinExistence type="predicted"/>
<accession>A0A2Z7BY99</accession>
<reference evidence="1 2" key="1">
    <citation type="journal article" date="2015" name="Proc. Natl. Acad. Sci. U.S.A.">
        <title>The resurrection genome of Boea hygrometrica: A blueprint for survival of dehydration.</title>
        <authorList>
            <person name="Xiao L."/>
            <person name="Yang G."/>
            <person name="Zhang L."/>
            <person name="Yang X."/>
            <person name="Zhao S."/>
            <person name="Ji Z."/>
            <person name="Zhou Q."/>
            <person name="Hu M."/>
            <person name="Wang Y."/>
            <person name="Chen M."/>
            <person name="Xu Y."/>
            <person name="Jin H."/>
            <person name="Xiao X."/>
            <person name="Hu G."/>
            <person name="Bao F."/>
            <person name="Hu Y."/>
            <person name="Wan P."/>
            <person name="Li L."/>
            <person name="Deng X."/>
            <person name="Kuang T."/>
            <person name="Xiang C."/>
            <person name="Zhu J.K."/>
            <person name="Oliver M.J."/>
            <person name="He Y."/>
        </authorList>
    </citation>
    <scope>NUCLEOTIDE SEQUENCE [LARGE SCALE GENOMIC DNA]</scope>
    <source>
        <strain evidence="2">cv. XS01</strain>
    </source>
</reference>
<evidence type="ECO:0000313" key="2">
    <source>
        <dbReference type="Proteomes" id="UP000250235"/>
    </source>
</evidence>
<dbReference type="EMBL" id="KV001113">
    <property type="protein sequence ID" value="KZV39374.1"/>
    <property type="molecule type" value="Genomic_DNA"/>
</dbReference>
<gene>
    <name evidence="1" type="ORF">F511_43706</name>
</gene>
<name>A0A2Z7BY99_9LAMI</name>
<sequence>MSTSHNKIPMFSKEDYDDWKIRMQAHLAAQDDDMWSVIIEEPMKIMKPNLAFANPMASLSIWRRADMSTQMKTKRKKIWTMWPGTFSTRHWTKHVDVSKQMISVIDQLLERRKKAVSCCKQSAIVFGPTADANSDVEQTLNLDQQLMLIKYNEERTADEQC</sequence>
<dbReference type="Proteomes" id="UP000250235">
    <property type="component" value="Unassembled WGS sequence"/>
</dbReference>
<keyword evidence="2" id="KW-1185">Reference proteome</keyword>
<dbReference type="OrthoDB" id="1301741at2759"/>